<keyword evidence="3" id="KW-1185">Reference proteome</keyword>
<evidence type="ECO:0000313" key="3">
    <source>
        <dbReference type="Proteomes" id="UP000644610"/>
    </source>
</evidence>
<dbReference type="RefSeq" id="WP_203972997.1">
    <property type="nucleotide sequence ID" value="NZ_BAAAKY010000022.1"/>
</dbReference>
<feature type="region of interest" description="Disordered" evidence="1">
    <location>
        <begin position="72"/>
        <end position="96"/>
    </location>
</feature>
<organism evidence="2 3">
    <name type="scientific">Planotetraspora silvatica</name>
    <dbReference type="NCBI Taxonomy" id="234614"/>
    <lineage>
        <taxon>Bacteria</taxon>
        <taxon>Bacillati</taxon>
        <taxon>Actinomycetota</taxon>
        <taxon>Actinomycetes</taxon>
        <taxon>Streptosporangiales</taxon>
        <taxon>Streptosporangiaceae</taxon>
        <taxon>Planotetraspora</taxon>
    </lineage>
</organism>
<name>A0A8J3UHJ5_9ACTN</name>
<sequence>MENMTVFLATWLAFACLAAVIAQIELSGGKAVRAEAPIVRERVTSAFGDLAGMASHGTPAYVRIPVVRPLSDEQTDRTANGGAQGPRYAWREPVIT</sequence>
<reference evidence="2" key="1">
    <citation type="submission" date="2021-01" db="EMBL/GenBank/DDBJ databases">
        <title>Whole genome shotgun sequence of Planotetraspora silvatica NBRC 100141.</title>
        <authorList>
            <person name="Komaki H."/>
            <person name="Tamura T."/>
        </authorList>
    </citation>
    <scope>NUCLEOTIDE SEQUENCE</scope>
    <source>
        <strain evidence="2">NBRC 100141</strain>
    </source>
</reference>
<dbReference type="EMBL" id="BOOQ01000009">
    <property type="protein sequence ID" value="GII45428.1"/>
    <property type="molecule type" value="Genomic_DNA"/>
</dbReference>
<accession>A0A8J3UHJ5</accession>
<comment type="caution">
    <text evidence="2">The sequence shown here is derived from an EMBL/GenBank/DDBJ whole genome shotgun (WGS) entry which is preliminary data.</text>
</comment>
<dbReference type="Proteomes" id="UP000644610">
    <property type="component" value="Unassembled WGS sequence"/>
</dbReference>
<gene>
    <name evidence="2" type="ORF">Psi02_18520</name>
</gene>
<evidence type="ECO:0000256" key="1">
    <source>
        <dbReference type="SAM" id="MobiDB-lite"/>
    </source>
</evidence>
<proteinExistence type="predicted"/>
<protein>
    <submittedName>
        <fullName evidence="2">Uncharacterized protein</fullName>
    </submittedName>
</protein>
<evidence type="ECO:0000313" key="2">
    <source>
        <dbReference type="EMBL" id="GII45428.1"/>
    </source>
</evidence>
<dbReference type="AlphaFoldDB" id="A0A8J3UHJ5"/>